<dbReference type="PANTHER" id="PTHR30388">
    <property type="entry name" value="ALDEHYDE OXIDOREDUCTASE MOLYBDENUM COFACTOR ASSEMBLY PROTEIN"/>
    <property type="match status" value="1"/>
</dbReference>
<dbReference type="PANTHER" id="PTHR30388:SF6">
    <property type="entry name" value="XANTHINE DEHYDROGENASE SUBUNIT A-RELATED"/>
    <property type="match status" value="1"/>
</dbReference>
<gene>
    <name evidence="3" type="ORF">GH741_17020</name>
</gene>
<protein>
    <submittedName>
        <fullName evidence="3">XdhC family protein</fullName>
    </submittedName>
</protein>
<accession>A0A6A8DMV1</accession>
<organism evidence="3 4">
    <name type="scientific">Aquibacillus halophilus</name>
    <dbReference type="NCBI Taxonomy" id="930132"/>
    <lineage>
        <taxon>Bacteria</taxon>
        <taxon>Bacillati</taxon>
        <taxon>Bacillota</taxon>
        <taxon>Bacilli</taxon>
        <taxon>Bacillales</taxon>
        <taxon>Bacillaceae</taxon>
        <taxon>Aquibacillus</taxon>
    </lineage>
</organism>
<comment type="caution">
    <text evidence="3">The sequence shown here is derived from an EMBL/GenBank/DDBJ whole genome shotgun (WGS) entry which is preliminary data.</text>
</comment>
<feature type="domain" description="XdhC- CoxI" evidence="1">
    <location>
        <begin position="20"/>
        <end position="65"/>
    </location>
</feature>
<dbReference type="AlphaFoldDB" id="A0A6A8DMV1"/>
<dbReference type="Pfam" id="PF02625">
    <property type="entry name" value="XdhC_CoxI"/>
    <property type="match status" value="1"/>
</dbReference>
<dbReference type="Pfam" id="PF13478">
    <property type="entry name" value="XdhC_C"/>
    <property type="match status" value="1"/>
</dbReference>
<dbReference type="EMBL" id="WJNG01000015">
    <property type="protein sequence ID" value="MRH44347.1"/>
    <property type="molecule type" value="Genomic_DNA"/>
</dbReference>
<keyword evidence="4" id="KW-1185">Reference proteome</keyword>
<evidence type="ECO:0000259" key="1">
    <source>
        <dbReference type="Pfam" id="PF02625"/>
    </source>
</evidence>
<proteinExistence type="predicted"/>
<dbReference type="Proteomes" id="UP000799092">
    <property type="component" value="Unassembled WGS sequence"/>
</dbReference>
<feature type="domain" description="XdhC Rossmann" evidence="2">
    <location>
        <begin position="199"/>
        <end position="334"/>
    </location>
</feature>
<dbReference type="InterPro" id="IPR052698">
    <property type="entry name" value="MoCofactor_Util/Proc"/>
</dbReference>
<name>A0A6A8DMV1_9BACI</name>
<dbReference type="InterPro" id="IPR027051">
    <property type="entry name" value="XdhC_Rossmann_dom"/>
</dbReference>
<dbReference type="OrthoDB" id="9773039at2"/>
<sequence length="349" mass="38221">MEDIYTILDEVCGASCEGSILASVVHVEGSAYKKEGAMMIFKKDGSQIGMLSAGCLEEDLAARIEHHGLGRQSETIVYDMRGSNEISWGEGSGCNGVIHVLVEPINSQLINDLSRLKSILDNGHSVTMIKHLPSDSQPSTYLFITEDNHTFGNLSGKVTEELRGLVDQTVSSIDKSFNTCVSSLGEKIYIHHIQPKSRLIVFGAGKDAIPLVSFASKTGFSVTVADWRPALCNHSNFPEANELILGFPEEIINQIEITARDYVVILTHNFQKDKEILSALIHKDIKYLGVLGSSKRTKRLLGTKKLPPQIKTPIGLSIGADGPEQIAISIVAELIQFSKKREMKKVFVS</sequence>
<evidence type="ECO:0000313" key="4">
    <source>
        <dbReference type="Proteomes" id="UP000799092"/>
    </source>
</evidence>
<reference evidence="3" key="1">
    <citation type="submission" date="2019-11" db="EMBL/GenBank/DDBJ databases">
        <authorList>
            <person name="Li J."/>
        </authorList>
    </citation>
    <scope>NUCLEOTIDE SEQUENCE</scope>
    <source>
        <strain evidence="3">B6B</strain>
    </source>
</reference>
<dbReference type="Gene3D" id="3.40.50.720">
    <property type="entry name" value="NAD(P)-binding Rossmann-like Domain"/>
    <property type="match status" value="1"/>
</dbReference>
<evidence type="ECO:0000259" key="2">
    <source>
        <dbReference type="Pfam" id="PF13478"/>
    </source>
</evidence>
<evidence type="ECO:0000313" key="3">
    <source>
        <dbReference type="EMBL" id="MRH44347.1"/>
    </source>
</evidence>
<dbReference type="InterPro" id="IPR003777">
    <property type="entry name" value="XdhC_CoxI"/>
</dbReference>